<keyword evidence="1" id="KW-0472">Membrane</keyword>
<dbReference type="EMBL" id="JBHTLY010000001">
    <property type="protein sequence ID" value="MFD1200857.1"/>
    <property type="molecule type" value="Genomic_DNA"/>
</dbReference>
<organism evidence="2 3">
    <name type="scientific">Leucobacter albus</name>
    <dbReference type="NCBI Taxonomy" id="272210"/>
    <lineage>
        <taxon>Bacteria</taxon>
        <taxon>Bacillati</taxon>
        <taxon>Actinomycetota</taxon>
        <taxon>Actinomycetes</taxon>
        <taxon>Micrococcales</taxon>
        <taxon>Microbacteriaceae</taxon>
        <taxon>Leucobacter</taxon>
    </lineage>
</organism>
<evidence type="ECO:0000256" key="1">
    <source>
        <dbReference type="SAM" id="Phobius"/>
    </source>
</evidence>
<sequence>MIVFLSSFFYLFGGEAPTGMFPAFVAATLLIALIPGAVASIRLASAIKSSDNTAQHTLTTGNVVTRAIWSGIIVNAAFAILGIIASMGMLVGFLLPYLLAGSALVAITAALLGLAATRIVSRKFGE</sequence>
<comment type="caution">
    <text evidence="2">The sequence shown here is derived from an EMBL/GenBank/DDBJ whole genome shotgun (WGS) entry which is preliminary data.</text>
</comment>
<keyword evidence="3" id="KW-1185">Reference proteome</keyword>
<feature type="transmembrane region" description="Helical" evidence="1">
    <location>
        <begin position="68"/>
        <end position="91"/>
    </location>
</feature>
<dbReference type="RefSeq" id="WP_343959450.1">
    <property type="nucleotide sequence ID" value="NZ_BAAAKZ010000003.1"/>
</dbReference>
<keyword evidence="1" id="KW-1133">Transmembrane helix</keyword>
<dbReference type="Proteomes" id="UP001597181">
    <property type="component" value="Unassembled WGS sequence"/>
</dbReference>
<gene>
    <name evidence="2" type="ORF">ACFQ3U_02980</name>
</gene>
<protein>
    <submittedName>
        <fullName evidence="2">Uncharacterized protein</fullName>
    </submittedName>
</protein>
<proteinExistence type="predicted"/>
<evidence type="ECO:0000313" key="2">
    <source>
        <dbReference type="EMBL" id="MFD1200857.1"/>
    </source>
</evidence>
<evidence type="ECO:0000313" key="3">
    <source>
        <dbReference type="Proteomes" id="UP001597181"/>
    </source>
</evidence>
<feature type="transmembrane region" description="Helical" evidence="1">
    <location>
        <begin position="23"/>
        <end position="47"/>
    </location>
</feature>
<accession>A0ABW3TK74</accession>
<keyword evidence="1" id="KW-0812">Transmembrane</keyword>
<feature type="transmembrane region" description="Helical" evidence="1">
    <location>
        <begin position="97"/>
        <end position="120"/>
    </location>
</feature>
<reference evidence="3" key="1">
    <citation type="journal article" date="2019" name="Int. J. Syst. Evol. Microbiol.">
        <title>The Global Catalogue of Microorganisms (GCM) 10K type strain sequencing project: providing services to taxonomists for standard genome sequencing and annotation.</title>
        <authorList>
            <consortium name="The Broad Institute Genomics Platform"/>
            <consortium name="The Broad Institute Genome Sequencing Center for Infectious Disease"/>
            <person name="Wu L."/>
            <person name="Ma J."/>
        </authorList>
    </citation>
    <scope>NUCLEOTIDE SEQUENCE [LARGE SCALE GENOMIC DNA]</scope>
    <source>
        <strain evidence="3">CCUG 50213</strain>
    </source>
</reference>
<name>A0ABW3TK74_9MICO</name>